<evidence type="ECO:0000256" key="5">
    <source>
        <dbReference type="ARBA" id="ARBA00023004"/>
    </source>
</evidence>
<comment type="subcellular location">
    <subcellularLocation>
        <location evidence="1">Cell membrane</location>
        <topology evidence="1">Peripheral membrane protein</topology>
    </subcellularLocation>
</comment>
<evidence type="ECO:0000313" key="9">
    <source>
        <dbReference type="EMBL" id="HIX85574.1"/>
    </source>
</evidence>
<dbReference type="Pfam" id="PF13304">
    <property type="entry name" value="AAA_21"/>
    <property type="match status" value="1"/>
</dbReference>
<evidence type="ECO:0000256" key="6">
    <source>
        <dbReference type="ARBA" id="ARBA00023065"/>
    </source>
</evidence>
<keyword evidence="6" id="KW-0406">Ion transport</keyword>
<dbReference type="Proteomes" id="UP000823847">
    <property type="component" value="Unassembled WGS sequence"/>
</dbReference>
<dbReference type="GO" id="GO:0005886">
    <property type="term" value="C:plasma membrane"/>
    <property type="evidence" value="ECO:0007669"/>
    <property type="project" value="UniProtKB-SubCell"/>
</dbReference>
<dbReference type="Gene3D" id="3.40.50.300">
    <property type="entry name" value="P-loop containing nucleotide triphosphate hydrolases"/>
    <property type="match status" value="1"/>
</dbReference>
<dbReference type="PANTHER" id="PTHR42771">
    <property type="entry name" value="IRON(3+)-HYDROXAMATE IMPORT ATP-BINDING PROTEIN FHUC"/>
    <property type="match status" value="1"/>
</dbReference>
<evidence type="ECO:0000256" key="7">
    <source>
        <dbReference type="ARBA" id="ARBA00023136"/>
    </source>
</evidence>
<dbReference type="InterPro" id="IPR003593">
    <property type="entry name" value="AAA+_ATPase"/>
</dbReference>
<evidence type="ECO:0000256" key="2">
    <source>
        <dbReference type="ARBA" id="ARBA00022448"/>
    </source>
</evidence>
<accession>A0A9D1XQE5</accession>
<evidence type="ECO:0000256" key="1">
    <source>
        <dbReference type="ARBA" id="ARBA00004202"/>
    </source>
</evidence>
<name>A0A9D1XQE5_9BACT</name>
<protein>
    <submittedName>
        <fullName evidence="9">AAA family ATPase</fullName>
    </submittedName>
</protein>
<organism evidence="9 10">
    <name type="scientific">Candidatus Parabacteroides intestinigallinarum</name>
    <dbReference type="NCBI Taxonomy" id="2838722"/>
    <lineage>
        <taxon>Bacteria</taxon>
        <taxon>Pseudomonadati</taxon>
        <taxon>Bacteroidota</taxon>
        <taxon>Bacteroidia</taxon>
        <taxon>Bacteroidales</taxon>
        <taxon>Tannerellaceae</taxon>
        <taxon>Parabacteroides</taxon>
    </lineage>
</organism>
<evidence type="ECO:0000313" key="10">
    <source>
        <dbReference type="Proteomes" id="UP000823847"/>
    </source>
</evidence>
<sequence length="305" mass="35963">MIYLKSFQLPPDIWQDWYFSPPEVYRWHIIPPNIKSILETLEERFPDGIPQANEMTGFTSWYPWKIFYQRGIFDFHLGDITILYGGNGSGKTTLLNVIAQKLGLRRSTLYNRGPFFDDYLKFCDAFLIKEATSRSAIQKGEIITSDDVFDNMLRIRNENQAIDFERERLVKEFIERPIRKKNDPSCSQYVRSRLSRNHPEQSNGETAFNYFVKKIQDDSLILLDEPENSLSAKWQIELAQFLQGAARAFHCQLIIATHSPFILSIPGAWIYDLDAQPIQRDKWQNLENVRCYYKLFKRYEELFAE</sequence>
<dbReference type="SUPFAM" id="SSF52540">
    <property type="entry name" value="P-loop containing nucleoside triphosphate hydrolases"/>
    <property type="match status" value="1"/>
</dbReference>
<evidence type="ECO:0000256" key="3">
    <source>
        <dbReference type="ARBA" id="ARBA00022475"/>
    </source>
</evidence>
<proteinExistence type="predicted"/>
<dbReference type="InterPro" id="IPR003959">
    <property type="entry name" value="ATPase_AAA_core"/>
</dbReference>
<reference evidence="9" key="2">
    <citation type="submission" date="2021-04" db="EMBL/GenBank/DDBJ databases">
        <authorList>
            <person name="Gilroy R."/>
        </authorList>
    </citation>
    <scope>NUCLEOTIDE SEQUENCE</scope>
    <source>
        <strain evidence="9">ChiHecec2B26-12326</strain>
    </source>
</reference>
<dbReference type="GO" id="GO:0006826">
    <property type="term" value="P:iron ion transport"/>
    <property type="evidence" value="ECO:0007669"/>
    <property type="project" value="UniProtKB-KW"/>
</dbReference>
<reference evidence="9" key="1">
    <citation type="journal article" date="2021" name="PeerJ">
        <title>Extensive microbial diversity within the chicken gut microbiome revealed by metagenomics and culture.</title>
        <authorList>
            <person name="Gilroy R."/>
            <person name="Ravi A."/>
            <person name="Getino M."/>
            <person name="Pursley I."/>
            <person name="Horton D.L."/>
            <person name="Alikhan N.F."/>
            <person name="Baker D."/>
            <person name="Gharbi K."/>
            <person name="Hall N."/>
            <person name="Watson M."/>
            <person name="Adriaenssens E.M."/>
            <person name="Foster-Nyarko E."/>
            <person name="Jarju S."/>
            <person name="Secka A."/>
            <person name="Antonio M."/>
            <person name="Oren A."/>
            <person name="Chaudhuri R.R."/>
            <person name="La Ragione R."/>
            <person name="Hildebrand F."/>
            <person name="Pallen M.J."/>
        </authorList>
    </citation>
    <scope>NUCLEOTIDE SEQUENCE</scope>
    <source>
        <strain evidence="9">ChiHecec2B26-12326</strain>
    </source>
</reference>
<dbReference type="EMBL" id="DXEN01000016">
    <property type="protein sequence ID" value="HIX85574.1"/>
    <property type="molecule type" value="Genomic_DNA"/>
</dbReference>
<keyword evidence="3" id="KW-1003">Cell membrane</keyword>
<feature type="domain" description="AAA+ ATPase" evidence="8">
    <location>
        <begin position="77"/>
        <end position="281"/>
    </location>
</feature>
<comment type="caution">
    <text evidence="9">The sequence shown here is derived from an EMBL/GenBank/DDBJ whole genome shotgun (WGS) entry which is preliminary data.</text>
</comment>
<dbReference type="GO" id="GO:0016887">
    <property type="term" value="F:ATP hydrolysis activity"/>
    <property type="evidence" value="ECO:0007669"/>
    <property type="project" value="InterPro"/>
</dbReference>
<evidence type="ECO:0000256" key="4">
    <source>
        <dbReference type="ARBA" id="ARBA00022496"/>
    </source>
</evidence>
<dbReference type="SMART" id="SM00382">
    <property type="entry name" value="AAA"/>
    <property type="match status" value="1"/>
</dbReference>
<dbReference type="AlphaFoldDB" id="A0A9D1XQE5"/>
<gene>
    <name evidence="9" type="ORF">H9848_03050</name>
</gene>
<keyword evidence="2" id="KW-0813">Transport</keyword>
<evidence type="ECO:0000259" key="8">
    <source>
        <dbReference type="SMART" id="SM00382"/>
    </source>
</evidence>
<dbReference type="PANTHER" id="PTHR42771:SF2">
    <property type="entry name" value="IRON(3+)-HYDROXAMATE IMPORT ATP-BINDING PROTEIN FHUC"/>
    <property type="match status" value="1"/>
</dbReference>
<dbReference type="InterPro" id="IPR051535">
    <property type="entry name" value="Siderophore_ABC-ATPase"/>
</dbReference>
<keyword evidence="7" id="KW-0472">Membrane</keyword>
<dbReference type="GO" id="GO:0005524">
    <property type="term" value="F:ATP binding"/>
    <property type="evidence" value="ECO:0007669"/>
    <property type="project" value="InterPro"/>
</dbReference>
<dbReference type="InterPro" id="IPR027417">
    <property type="entry name" value="P-loop_NTPase"/>
</dbReference>
<keyword evidence="5" id="KW-0408">Iron</keyword>
<keyword evidence="4" id="KW-0410">Iron transport</keyword>